<evidence type="ECO:0000313" key="2">
    <source>
        <dbReference type="Proteomes" id="UP000179233"/>
    </source>
</evidence>
<dbReference type="EMBL" id="MHCJ01000003">
    <property type="protein sequence ID" value="OGY18422.1"/>
    <property type="molecule type" value="Genomic_DNA"/>
</dbReference>
<name>A0A1G1VSQ6_9BACT</name>
<dbReference type="Proteomes" id="UP000179233">
    <property type="component" value="Unassembled WGS sequence"/>
</dbReference>
<protein>
    <submittedName>
        <fullName evidence="1">Uncharacterized protein</fullName>
    </submittedName>
</protein>
<proteinExistence type="predicted"/>
<comment type="caution">
    <text evidence="1">The sequence shown here is derived from an EMBL/GenBank/DDBJ whole genome shotgun (WGS) entry which is preliminary data.</text>
</comment>
<evidence type="ECO:0000313" key="1">
    <source>
        <dbReference type="EMBL" id="OGY18422.1"/>
    </source>
</evidence>
<gene>
    <name evidence="1" type="ORF">A2786_02895</name>
</gene>
<dbReference type="AlphaFoldDB" id="A0A1G1VSQ6"/>
<reference evidence="1 2" key="1">
    <citation type="journal article" date="2016" name="Nat. Commun.">
        <title>Thousands of microbial genomes shed light on interconnected biogeochemical processes in an aquifer system.</title>
        <authorList>
            <person name="Anantharaman K."/>
            <person name="Brown C.T."/>
            <person name="Hug L.A."/>
            <person name="Sharon I."/>
            <person name="Castelle C.J."/>
            <person name="Probst A.J."/>
            <person name="Thomas B.C."/>
            <person name="Singh A."/>
            <person name="Wilkins M.J."/>
            <person name="Karaoz U."/>
            <person name="Brodie E.L."/>
            <person name="Williams K.H."/>
            <person name="Hubbard S.S."/>
            <person name="Banfield J.F."/>
        </authorList>
    </citation>
    <scope>NUCLEOTIDE SEQUENCE [LARGE SCALE GENOMIC DNA]</scope>
</reference>
<accession>A0A1G1VSQ6</accession>
<sequence>MRSFAITITVLLLIGGIGGWYYSNKVRPKAEPGSEEISPSEQSKLPLEAALTASSENITVTTNTNDVPDIGKSELEVSYTNNSERDLSGVQVWLSVGQMGTFDFPPASRFNKPATERALAGTSIFDVSDVPASSTATSRIAVFALQAGTYPVSATVKAGEDLVATTSAVYIVAK</sequence>
<organism evidence="1 2">
    <name type="scientific">Candidatus Chisholmbacteria bacterium RIFCSPHIGHO2_01_FULL_52_32</name>
    <dbReference type="NCBI Taxonomy" id="1797591"/>
    <lineage>
        <taxon>Bacteria</taxon>
        <taxon>Candidatus Chisholmiibacteriota</taxon>
    </lineage>
</organism>